<evidence type="ECO:0000313" key="2">
    <source>
        <dbReference type="Proteomes" id="UP001551584"/>
    </source>
</evidence>
<name>A0ABV3EJ93_9ACTN</name>
<evidence type="ECO:0000313" key="1">
    <source>
        <dbReference type="EMBL" id="MEU9576264.1"/>
    </source>
</evidence>
<reference evidence="1 2" key="1">
    <citation type="submission" date="2024-06" db="EMBL/GenBank/DDBJ databases">
        <title>The Natural Products Discovery Center: Release of the First 8490 Sequenced Strains for Exploring Actinobacteria Biosynthetic Diversity.</title>
        <authorList>
            <person name="Kalkreuter E."/>
            <person name="Kautsar S.A."/>
            <person name="Yang D."/>
            <person name="Bader C.D."/>
            <person name="Teijaro C.N."/>
            <person name="Fluegel L."/>
            <person name="Davis C.M."/>
            <person name="Simpson J.R."/>
            <person name="Lauterbach L."/>
            <person name="Steele A.D."/>
            <person name="Gui C."/>
            <person name="Meng S."/>
            <person name="Li G."/>
            <person name="Viehrig K."/>
            <person name="Ye F."/>
            <person name="Su P."/>
            <person name="Kiefer A.F."/>
            <person name="Nichols A."/>
            <person name="Cepeda A.J."/>
            <person name="Yan W."/>
            <person name="Fan B."/>
            <person name="Jiang Y."/>
            <person name="Adhikari A."/>
            <person name="Zheng C.-J."/>
            <person name="Schuster L."/>
            <person name="Cowan T.M."/>
            <person name="Smanski M.J."/>
            <person name="Chevrette M.G."/>
            <person name="De Carvalho L.P.S."/>
            <person name="Shen B."/>
        </authorList>
    </citation>
    <scope>NUCLEOTIDE SEQUENCE [LARGE SCALE GENOMIC DNA]</scope>
    <source>
        <strain evidence="1 2">NPDC048117</strain>
    </source>
</reference>
<keyword evidence="2" id="KW-1185">Reference proteome</keyword>
<organism evidence="1 2">
    <name type="scientific">Streptomyces chilikensis</name>
    <dbReference type="NCBI Taxonomy" id="1194079"/>
    <lineage>
        <taxon>Bacteria</taxon>
        <taxon>Bacillati</taxon>
        <taxon>Actinomycetota</taxon>
        <taxon>Actinomycetes</taxon>
        <taxon>Kitasatosporales</taxon>
        <taxon>Streptomycetaceae</taxon>
        <taxon>Streptomyces</taxon>
    </lineage>
</organism>
<accession>A0ABV3EJ93</accession>
<proteinExistence type="predicted"/>
<comment type="caution">
    <text evidence="1">The sequence shown here is derived from an EMBL/GenBank/DDBJ whole genome shotgun (WGS) entry which is preliminary data.</text>
</comment>
<sequence>MCTRIANAPNGVKVLDRTTGQTVTWQNGTSVMLLSWSTDISRQCGVKDPVVWSVGWSSGGTWHWAVLGAQWTPMYFSNEWRDYEDQRHRKLDDYYVGRGQGPCPTYYWT</sequence>
<evidence type="ECO:0008006" key="3">
    <source>
        <dbReference type="Google" id="ProtNLM"/>
    </source>
</evidence>
<dbReference type="EMBL" id="JBEZNA010000004">
    <property type="protein sequence ID" value="MEU9576264.1"/>
    <property type="molecule type" value="Genomic_DNA"/>
</dbReference>
<dbReference type="Proteomes" id="UP001551584">
    <property type="component" value="Unassembled WGS sequence"/>
</dbReference>
<gene>
    <name evidence="1" type="ORF">AB0D95_03070</name>
</gene>
<protein>
    <recommendedName>
        <fullName evidence="3">Secreted protein</fullName>
    </recommendedName>
</protein>
<dbReference type="RefSeq" id="WP_359268365.1">
    <property type="nucleotide sequence ID" value="NZ_JBEZNA010000004.1"/>
</dbReference>